<dbReference type="EMBL" id="JAKXMK010000050">
    <property type="protein sequence ID" value="MCH6171845.1"/>
    <property type="molecule type" value="Genomic_DNA"/>
</dbReference>
<comment type="caution">
    <text evidence="4">The sequence shown here is derived from an EMBL/GenBank/DDBJ whole genome shotgun (WGS) entry which is preliminary data.</text>
</comment>
<dbReference type="SUPFAM" id="SSF103481">
    <property type="entry name" value="Multidrug resistance efflux transporter EmrE"/>
    <property type="match status" value="2"/>
</dbReference>
<keyword evidence="2" id="KW-1133">Transmembrane helix</keyword>
<dbReference type="Proteomes" id="UP001299970">
    <property type="component" value="Unassembled WGS sequence"/>
</dbReference>
<protein>
    <submittedName>
        <fullName evidence="4">EamA family transporter</fullName>
    </submittedName>
</protein>
<evidence type="ECO:0000256" key="1">
    <source>
        <dbReference type="ARBA" id="ARBA00007362"/>
    </source>
</evidence>
<feature type="transmembrane region" description="Helical" evidence="2">
    <location>
        <begin position="112"/>
        <end position="132"/>
    </location>
</feature>
<feature type="transmembrane region" description="Helical" evidence="2">
    <location>
        <begin position="249"/>
        <end position="271"/>
    </location>
</feature>
<organism evidence="4 5">
    <name type="scientific">Pseudonocardia alaniniphila</name>
    <dbReference type="NCBI Taxonomy" id="75291"/>
    <lineage>
        <taxon>Bacteria</taxon>
        <taxon>Bacillati</taxon>
        <taxon>Actinomycetota</taxon>
        <taxon>Actinomycetes</taxon>
        <taxon>Pseudonocardiales</taxon>
        <taxon>Pseudonocardiaceae</taxon>
        <taxon>Pseudonocardia</taxon>
    </lineage>
</organism>
<keyword evidence="2" id="KW-0812">Transmembrane</keyword>
<reference evidence="4 5" key="1">
    <citation type="submission" date="2022-03" db="EMBL/GenBank/DDBJ databases">
        <title>Pseudonocardia alaer sp. nov., a novel actinomycete isolated from reed forest soil.</title>
        <authorList>
            <person name="Wang L."/>
        </authorList>
    </citation>
    <scope>NUCLEOTIDE SEQUENCE [LARGE SCALE GENOMIC DNA]</scope>
    <source>
        <strain evidence="4 5">Y-16303</strain>
    </source>
</reference>
<feature type="transmembrane region" description="Helical" evidence="2">
    <location>
        <begin position="144"/>
        <end position="163"/>
    </location>
</feature>
<feature type="transmembrane region" description="Helical" evidence="2">
    <location>
        <begin position="29"/>
        <end position="51"/>
    </location>
</feature>
<feature type="domain" description="EamA" evidence="3">
    <location>
        <begin position="142"/>
        <end position="293"/>
    </location>
</feature>
<evidence type="ECO:0000313" key="4">
    <source>
        <dbReference type="EMBL" id="MCH6171845.1"/>
    </source>
</evidence>
<sequence length="297" mass="29489">MSVPVAFPAALAYGVCDFAGGLAARRAPVLVVTLVAQTAGLLVLLPALWLLPGQPSVTTFALGALAGIAGTAGLLLYLRALAVGPMGVVAPLSSVVGAGLPLVAGVLSGERLGPLTVLAIVVALVAILLATAGTRRDAAATTGLLLGLAAGVGFGLFFVGLGATSDDSGLWPLLAGRVTSLTLVTALVLRHRLPLRTRRAVLQPELAGPAAPVPVPAPAPSPVGLMIVSGIFDSMANVLFLLSARLGDLGVSAVVVSLYPVVVVLLARVVLRERLTGMQLASAGLALGASVLLAAVG</sequence>
<feature type="transmembrane region" description="Helical" evidence="2">
    <location>
        <begin position="85"/>
        <end position="106"/>
    </location>
</feature>
<dbReference type="RefSeq" id="WP_241042650.1">
    <property type="nucleotide sequence ID" value="NZ_BAAAJF010000012.1"/>
</dbReference>
<keyword evidence="2" id="KW-0472">Membrane</keyword>
<comment type="similarity">
    <text evidence="1">Belongs to the EamA transporter family.</text>
</comment>
<evidence type="ECO:0000259" key="3">
    <source>
        <dbReference type="Pfam" id="PF00892"/>
    </source>
</evidence>
<feature type="domain" description="EamA" evidence="3">
    <location>
        <begin position="5"/>
        <end position="130"/>
    </location>
</feature>
<evidence type="ECO:0000256" key="2">
    <source>
        <dbReference type="SAM" id="Phobius"/>
    </source>
</evidence>
<dbReference type="InterPro" id="IPR037185">
    <property type="entry name" value="EmrE-like"/>
</dbReference>
<keyword evidence="5" id="KW-1185">Reference proteome</keyword>
<evidence type="ECO:0000313" key="5">
    <source>
        <dbReference type="Proteomes" id="UP001299970"/>
    </source>
</evidence>
<proteinExistence type="inferred from homology"/>
<feature type="transmembrane region" description="Helical" evidence="2">
    <location>
        <begin position="6"/>
        <end position="24"/>
    </location>
</feature>
<feature type="transmembrane region" description="Helical" evidence="2">
    <location>
        <begin position="223"/>
        <end position="243"/>
    </location>
</feature>
<name>A0ABS9TTG4_9PSEU</name>
<dbReference type="Pfam" id="PF00892">
    <property type="entry name" value="EamA"/>
    <property type="match status" value="2"/>
</dbReference>
<gene>
    <name evidence="4" type="ORF">MMF94_39695</name>
</gene>
<feature type="transmembrane region" description="Helical" evidence="2">
    <location>
        <begin position="57"/>
        <end position="78"/>
    </location>
</feature>
<feature type="transmembrane region" description="Helical" evidence="2">
    <location>
        <begin position="278"/>
        <end position="296"/>
    </location>
</feature>
<accession>A0ABS9TTG4</accession>
<dbReference type="InterPro" id="IPR000620">
    <property type="entry name" value="EamA_dom"/>
</dbReference>